<reference evidence="3 4" key="1">
    <citation type="submission" date="2020-07" db="EMBL/GenBank/DDBJ databases">
        <title>Genomic Encyclopedia of Type Strains, Phase IV (KMG-IV): sequencing the most valuable type-strain genomes for metagenomic binning, comparative biology and taxonomic classification.</title>
        <authorList>
            <person name="Goeker M."/>
        </authorList>
    </citation>
    <scope>NUCLEOTIDE SEQUENCE [LARGE SCALE GENOMIC DNA]</scope>
    <source>
        <strain evidence="3 4">DSM 25220</strain>
    </source>
</reference>
<protein>
    <recommendedName>
        <fullName evidence="2">SLH domain-containing protein</fullName>
    </recommendedName>
</protein>
<feature type="chain" id="PRO_5031377274" description="SLH domain-containing protein" evidence="1">
    <location>
        <begin position="27"/>
        <end position="349"/>
    </location>
</feature>
<sequence length="349" mass="39507">MKKFLVLCSSLILFLSTFSFSHKAEAATFSDINGSFAKEYIEALGKEGVITGFPDGTYRPNITIKRSDFAKMLALALELPLNEASAKSFTDVPNWAKPYVGALVDAGITSGKKPGYFGAALPITRQEMIIMFVRAMGLEDYAQLLYLQSEFKDEAKISPTAYPYVSFAEHIGFAEGNPNNEFMPSQPGTRAAAAKWIYFFKIKGDQFFENALYVIGANTVDNIEDVQFVNDDAVKVVYTDGTSETIDVVTFLDDMYMRLQYDQFNYWTGFDWADLSEGEKTEIIQFIVECWQADWSDYKLLAAPEVVVEKVKQRLNNYFINHNNNQDILLEKAIWVAIDERLIQAKNHQ</sequence>
<dbReference type="InterPro" id="IPR001119">
    <property type="entry name" value="SLH_dom"/>
</dbReference>
<dbReference type="PANTHER" id="PTHR43308:SF5">
    <property type="entry name" value="S-LAYER PROTEIN _ PEPTIDOGLYCAN ENDO-BETA-N-ACETYLGLUCOSAMINIDASE"/>
    <property type="match status" value="1"/>
</dbReference>
<dbReference type="Proteomes" id="UP000580891">
    <property type="component" value="Unassembled WGS sequence"/>
</dbReference>
<dbReference type="PANTHER" id="PTHR43308">
    <property type="entry name" value="OUTER MEMBRANE PROTEIN ALPHA-RELATED"/>
    <property type="match status" value="1"/>
</dbReference>
<dbReference type="InterPro" id="IPR051465">
    <property type="entry name" value="Cell_Envelope_Struct_Comp"/>
</dbReference>
<gene>
    <name evidence="3" type="ORF">HNQ85_001513</name>
</gene>
<evidence type="ECO:0000313" key="3">
    <source>
        <dbReference type="EMBL" id="MBA2871243.1"/>
    </source>
</evidence>
<evidence type="ECO:0000259" key="2">
    <source>
        <dbReference type="PROSITE" id="PS51272"/>
    </source>
</evidence>
<accession>A0A7V9YZP4</accession>
<feature type="domain" description="SLH" evidence="2">
    <location>
        <begin position="148"/>
        <end position="211"/>
    </location>
</feature>
<evidence type="ECO:0000313" key="4">
    <source>
        <dbReference type="Proteomes" id="UP000580891"/>
    </source>
</evidence>
<dbReference type="PROSITE" id="PS51272">
    <property type="entry name" value="SLH"/>
    <property type="match status" value="3"/>
</dbReference>
<dbReference type="Pfam" id="PF00395">
    <property type="entry name" value="SLH"/>
    <property type="match status" value="3"/>
</dbReference>
<dbReference type="RefSeq" id="WP_181537093.1">
    <property type="nucleotide sequence ID" value="NZ_JACDUU010000003.1"/>
</dbReference>
<comment type="caution">
    <text evidence="3">The sequence shown here is derived from an EMBL/GenBank/DDBJ whole genome shotgun (WGS) entry which is preliminary data.</text>
</comment>
<evidence type="ECO:0000256" key="1">
    <source>
        <dbReference type="SAM" id="SignalP"/>
    </source>
</evidence>
<feature type="signal peptide" evidence="1">
    <location>
        <begin position="1"/>
        <end position="26"/>
    </location>
</feature>
<name>A0A7V9YZP4_9BACL</name>
<feature type="domain" description="SLH" evidence="2">
    <location>
        <begin position="88"/>
        <end position="146"/>
    </location>
</feature>
<dbReference type="EMBL" id="JACDUU010000003">
    <property type="protein sequence ID" value="MBA2871243.1"/>
    <property type="molecule type" value="Genomic_DNA"/>
</dbReference>
<organism evidence="3 4">
    <name type="scientific">[Anoxybacillus] calidus</name>
    <dbReference type="NCBI Taxonomy" id="575178"/>
    <lineage>
        <taxon>Bacteria</taxon>
        <taxon>Bacillati</taxon>
        <taxon>Bacillota</taxon>
        <taxon>Bacilli</taxon>
        <taxon>Bacillales</taxon>
        <taxon>Anoxybacillaceae</taxon>
        <taxon>Paranoxybacillus</taxon>
    </lineage>
</organism>
<dbReference type="AlphaFoldDB" id="A0A7V9YZP4"/>
<feature type="domain" description="SLH" evidence="2">
    <location>
        <begin position="24"/>
        <end position="87"/>
    </location>
</feature>
<proteinExistence type="predicted"/>
<keyword evidence="4" id="KW-1185">Reference proteome</keyword>
<keyword evidence="1" id="KW-0732">Signal</keyword>